<evidence type="ECO:0000313" key="3">
    <source>
        <dbReference type="Proteomes" id="UP001596222"/>
    </source>
</evidence>
<evidence type="ECO:0000256" key="1">
    <source>
        <dbReference type="SAM" id="MobiDB-lite"/>
    </source>
</evidence>
<dbReference type="Proteomes" id="UP001596222">
    <property type="component" value="Unassembled WGS sequence"/>
</dbReference>
<evidence type="ECO:0008006" key="4">
    <source>
        <dbReference type="Google" id="ProtNLM"/>
    </source>
</evidence>
<reference evidence="3" key="1">
    <citation type="journal article" date="2019" name="Int. J. Syst. Evol. Microbiol.">
        <title>The Global Catalogue of Microorganisms (GCM) 10K type strain sequencing project: providing services to taxonomists for standard genome sequencing and annotation.</title>
        <authorList>
            <consortium name="The Broad Institute Genomics Platform"/>
            <consortium name="The Broad Institute Genome Sequencing Center for Infectious Disease"/>
            <person name="Wu L."/>
            <person name="Ma J."/>
        </authorList>
    </citation>
    <scope>NUCLEOTIDE SEQUENCE [LARGE SCALE GENOMIC DNA]</scope>
    <source>
        <strain evidence="3">CGMCC 4.1641</strain>
    </source>
</reference>
<comment type="caution">
    <text evidence="2">The sequence shown here is derived from an EMBL/GenBank/DDBJ whole genome shotgun (WGS) entry which is preliminary data.</text>
</comment>
<dbReference type="EMBL" id="JBHSKJ010000004">
    <property type="protein sequence ID" value="MFC5144776.1"/>
    <property type="molecule type" value="Genomic_DNA"/>
</dbReference>
<dbReference type="Gene3D" id="3.90.550.10">
    <property type="entry name" value="Spore Coat Polysaccharide Biosynthesis Protein SpsA, Chain A"/>
    <property type="match status" value="1"/>
</dbReference>
<keyword evidence="3" id="KW-1185">Reference proteome</keyword>
<name>A0ABV9ZTN9_9ACTN</name>
<proteinExistence type="predicted"/>
<feature type="region of interest" description="Disordered" evidence="1">
    <location>
        <begin position="387"/>
        <end position="413"/>
    </location>
</feature>
<feature type="compositionally biased region" description="Basic residues" evidence="1">
    <location>
        <begin position="1"/>
        <end position="11"/>
    </location>
</feature>
<accession>A0ABV9ZTN9</accession>
<organism evidence="2 3">
    <name type="scientific">Streptomyces aureoversilis</name>
    <dbReference type="NCBI Taxonomy" id="67277"/>
    <lineage>
        <taxon>Bacteria</taxon>
        <taxon>Bacillati</taxon>
        <taxon>Actinomycetota</taxon>
        <taxon>Actinomycetes</taxon>
        <taxon>Kitasatosporales</taxon>
        <taxon>Streptomycetaceae</taxon>
        <taxon>Streptomyces</taxon>
    </lineage>
</organism>
<feature type="region of interest" description="Disordered" evidence="1">
    <location>
        <begin position="1"/>
        <end position="27"/>
    </location>
</feature>
<dbReference type="RefSeq" id="WP_382038835.1">
    <property type="nucleotide sequence ID" value="NZ_JBHSKJ010000004.1"/>
</dbReference>
<feature type="compositionally biased region" description="Basic and acidic residues" evidence="1">
    <location>
        <begin position="399"/>
        <end position="413"/>
    </location>
</feature>
<dbReference type="SUPFAM" id="SSF53448">
    <property type="entry name" value="Nucleotide-diphospho-sugar transferases"/>
    <property type="match status" value="1"/>
</dbReference>
<protein>
    <recommendedName>
        <fullName evidence="4">Glycosyltransferase</fullName>
    </recommendedName>
</protein>
<evidence type="ECO:0000313" key="2">
    <source>
        <dbReference type="EMBL" id="MFC5144776.1"/>
    </source>
</evidence>
<sequence length="413" mass="45785">MPKPRKPPTRSRRTDTATGPGHATAREPLLLAHIRRRIARGYRPTSTWDTPVDYLAPGGFPSPRPGGGGIGLVMPTQVTRATPEEQREMFRDLLKRVGTACRAHPDVRLVLMIGMQWQTPEQRHEARRRLGALVEMAADGPEVVGLLLRGPLKVRTLNAAISVAERLGLDGIGWMDDDVRMEEECLARLVTAFREEGCRGAVGATKIPHSSGHLTSRILHRAKAVAAPATNYPHGCCILVATAVVAGGIPDRYVSDDGYVCFRLLDPGAPDPLHRLRLVPGARVHYQVAGPAGATRRRIRRLLLNHHIYLADWSYPTARYYFREILFLGMWPLARWDHSQGVRFACRKAAIKWLYFLWFGAIGAELYLRGLFGRPLREVAWSGYPTAGAPGRGTTPATAERDLHPTDERKPGP</sequence>
<gene>
    <name evidence="2" type="ORF">ACFPP6_08830</name>
</gene>
<dbReference type="InterPro" id="IPR029044">
    <property type="entry name" value="Nucleotide-diphossugar_trans"/>
</dbReference>